<organism evidence="1 2">
    <name type="scientific">Acinetobacter indicus</name>
    <dbReference type="NCBI Taxonomy" id="756892"/>
    <lineage>
        <taxon>Bacteria</taxon>
        <taxon>Pseudomonadati</taxon>
        <taxon>Pseudomonadota</taxon>
        <taxon>Gammaproteobacteria</taxon>
        <taxon>Moraxellales</taxon>
        <taxon>Moraxellaceae</taxon>
        <taxon>Acinetobacter</taxon>
    </lineage>
</organism>
<proteinExistence type="predicted"/>
<geneLocation type="plasmid" evidence="2">
    <name>pb18-1</name>
</geneLocation>
<accession>A0A6C0Y6U3</accession>
<gene>
    <name evidence="1" type="ORF">FSC09_15680</name>
</gene>
<reference evidence="1 2" key="1">
    <citation type="submission" date="2019-09" db="EMBL/GenBank/DDBJ databases">
        <title>Non-baumannii Acinetobacter spp. carrying blaNDM-1 isolated in China.</title>
        <authorList>
            <person name="Cui C."/>
            <person name="Chen C."/>
            <person name="Sun J."/>
            <person name="Liu Y."/>
        </authorList>
    </citation>
    <scope>NUCLEOTIDE SEQUENCE [LARGE SCALE GENOMIC DNA]</scope>
    <source>
        <strain evidence="1 2">B18</strain>
        <plasmid evidence="2">pb18-1</plasmid>
    </source>
</reference>
<evidence type="ECO:0000313" key="2">
    <source>
        <dbReference type="Proteomes" id="UP000503440"/>
    </source>
</evidence>
<dbReference type="RefSeq" id="WP_163146488.1">
    <property type="nucleotide sequence ID" value="NZ_CP044456.1"/>
</dbReference>
<dbReference type="AlphaFoldDB" id="A0A6C0Y6U3"/>
<sequence length="76" mass="9066">MATLTLQKFSSIEEVKQAIRNGSKVYVCYERRRNYHAGVLFWNKSMGYMRRFMGIDMNFDFSYGRNNEPSIYYAVD</sequence>
<protein>
    <submittedName>
        <fullName evidence="1">Uncharacterized protein</fullName>
    </submittedName>
</protein>
<dbReference type="Proteomes" id="UP000503440">
    <property type="component" value="Plasmid pB18-1"/>
</dbReference>
<dbReference type="EMBL" id="CP044456">
    <property type="protein sequence ID" value="QIC71829.1"/>
    <property type="molecule type" value="Genomic_DNA"/>
</dbReference>
<name>A0A6C0Y6U3_9GAMM</name>
<evidence type="ECO:0000313" key="1">
    <source>
        <dbReference type="EMBL" id="QIC71829.1"/>
    </source>
</evidence>
<keyword evidence="1" id="KW-0614">Plasmid</keyword>